<name>A0A4R5K9E2_9MICC</name>
<dbReference type="EMBL" id="SMRU01000039">
    <property type="protein sequence ID" value="TDF89467.1"/>
    <property type="molecule type" value="Genomic_DNA"/>
</dbReference>
<gene>
    <name evidence="1" type="ORF">E1809_22940</name>
</gene>
<keyword evidence="2" id="KW-1185">Reference proteome</keyword>
<reference evidence="1 2" key="1">
    <citation type="submission" date="2019-03" db="EMBL/GenBank/DDBJ databases">
        <title>Whole genome sequence of Arthrobacter sp JH1-1.</title>
        <authorList>
            <person name="Trinh H.N."/>
        </authorList>
    </citation>
    <scope>NUCLEOTIDE SEQUENCE [LARGE SCALE GENOMIC DNA]</scope>
    <source>
        <strain evidence="1 2">JH1-1</strain>
    </source>
</reference>
<organism evidence="1 2">
    <name type="scientific">Arthrobacter terricola</name>
    <dbReference type="NCBI Taxonomy" id="2547396"/>
    <lineage>
        <taxon>Bacteria</taxon>
        <taxon>Bacillati</taxon>
        <taxon>Actinomycetota</taxon>
        <taxon>Actinomycetes</taxon>
        <taxon>Micrococcales</taxon>
        <taxon>Micrococcaceae</taxon>
        <taxon>Arthrobacter</taxon>
    </lineage>
</organism>
<protein>
    <submittedName>
        <fullName evidence="1">XRE family transcriptional regulator</fullName>
    </submittedName>
</protein>
<comment type="caution">
    <text evidence="1">The sequence shown here is derived from an EMBL/GenBank/DDBJ whole genome shotgun (WGS) entry which is preliminary data.</text>
</comment>
<sequence>MTAIPVAPGSGTAWLPDLTQGFLPRASEDDVDLTPLALALVVPTLREAVQRFDEALNPIHDHETVRVVTAGDARKWISNIYMPGPIHVVTIGETTSVMERASSVDPETAEPLAVFDRLRSELGVTQEELLAATGIKRRTYYSWKKPNAPRPRPASVGALWNLADAMVDLREEIDRPVAAWLHALPERMAALREGRFDDLVDLAVAMPKPAKRGMGTSRRMGVSPDVDVPIVNTGKPKVTVVQRGARR</sequence>
<dbReference type="OrthoDB" id="4742052at2"/>
<evidence type="ECO:0000313" key="2">
    <source>
        <dbReference type="Proteomes" id="UP000295511"/>
    </source>
</evidence>
<dbReference type="InterPro" id="IPR001387">
    <property type="entry name" value="Cro/C1-type_HTH"/>
</dbReference>
<accession>A0A4R5K9E2</accession>
<dbReference type="Proteomes" id="UP000295511">
    <property type="component" value="Unassembled WGS sequence"/>
</dbReference>
<dbReference type="AlphaFoldDB" id="A0A4R5K9E2"/>
<evidence type="ECO:0000313" key="1">
    <source>
        <dbReference type="EMBL" id="TDF89467.1"/>
    </source>
</evidence>
<dbReference type="CDD" id="cd00093">
    <property type="entry name" value="HTH_XRE"/>
    <property type="match status" value="1"/>
</dbReference>
<proteinExistence type="predicted"/>
<dbReference type="RefSeq" id="WP_133206567.1">
    <property type="nucleotide sequence ID" value="NZ_SMRU01000039.1"/>
</dbReference>